<evidence type="ECO:0000259" key="13">
    <source>
        <dbReference type="Pfam" id="PF22666"/>
    </source>
</evidence>
<evidence type="ECO:0000256" key="9">
    <source>
        <dbReference type="ARBA" id="ARBA00041069"/>
    </source>
</evidence>
<dbReference type="InterPro" id="IPR006102">
    <property type="entry name" value="Ig-like_GH2"/>
</dbReference>
<comment type="caution">
    <text evidence="14">The sequence shown here is derived from an EMBL/GenBank/DDBJ whole genome shotgun (WGS) entry which is preliminary data.</text>
</comment>
<dbReference type="Proteomes" id="UP001610335">
    <property type="component" value="Unassembled WGS sequence"/>
</dbReference>
<gene>
    <name evidence="14" type="ORF">BDW59DRAFT_157667</name>
</gene>
<organism evidence="14 15">
    <name type="scientific">Aspergillus cavernicola</name>
    <dbReference type="NCBI Taxonomy" id="176166"/>
    <lineage>
        <taxon>Eukaryota</taxon>
        <taxon>Fungi</taxon>
        <taxon>Dikarya</taxon>
        <taxon>Ascomycota</taxon>
        <taxon>Pezizomycotina</taxon>
        <taxon>Eurotiomycetes</taxon>
        <taxon>Eurotiomycetidae</taxon>
        <taxon>Eurotiales</taxon>
        <taxon>Aspergillaceae</taxon>
        <taxon>Aspergillus</taxon>
        <taxon>Aspergillus subgen. Nidulantes</taxon>
    </lineage>
</organism>
<evidence type="ECO:0000256" key="10">
    <source>
        <dbReference type="ARBA" id="ARBA00041614"/>
    </source>
</evidence>
<dbReference type="SUPFAM" id="SSF51445">
    <property type="entry name" value="(Trans)glycosidases"/>
    <property type="match status" value="1"/>
</dbReference>
<dbReference type="Gene3D" id="2.60.120.260">
    <property type="entry name" value="Galactose-binding domain-like"/>
    <property type="match status" value="1"/>
</dbReference>
<dbReference type="InterPro" id="IPR054593">
    <property type="entry name" value="Beta-mannosidase-like_N2"/>
</dbReference>
<evidence type="ECO:0000259" key="12">
    <source>
        <dbReference type="Pfam" id="PF17786"/>
    </source>
</evidence>
<keyword evidence="7" id="KW-0624">Polysaccharide degradation</keyword>
<evidence type="ECO:0000256" key="8">
    <source>
        <dbReference type="ARBA" id="ARBA00038429"/>
    </source>
</evidence>
<evidence type="ECO:0000256" key="7">
    <source>
        <dbReference type="ARBA" id="ARBA00023326"/>
    </source>
</evidence>
<evidence type="ECO:0000256" key="5">
    <source>
        <dbReference type="ARBA" id="ARBA00023277"/>
    </source>
</evidence>
<dbReference type="Gene3D" id="2.60.40.10">
    <property type="entry name" value="Immunoglobulins"/>
    <property type="match status" value="1"/>
</dbReference>
<keyword evidence="5" id="KW-0119">Carbohydrate metabolism</keyword>
<sequence>MTAAAERSAVETGWKFKRTDQSDDSWAPVATVPTVVHMDLLDNKKIPDPFIDTNELDVEWIGEHSWTYQTTFTVPDVPNGASVYLLFDGLDTFAHVRLNNISILESENMFLSHRVAITDNLHPSGFNHLVIDFDSALLRGRELEKKHPEHRFIAHNGETGRLGVRKAQYHWGWDWGPVLMTAGPFRPIRLEVSFAYIDFAKVDYELSYGLSTVIGKVSVDIAGSAEEVVLSLQYKGKEVYSTTTPVAADGSTILNFQLDDAKLWYPSGYGEQPLYDVVVHAVKGGKTLDTWEKKTGFRRSELVQKKDRHGESFYIRVNNIDIFCGGSCWIPADNFLPRITPDKYRSWLELMIEGNQIMTRVWGGGIYEEDAFYDTCDELGILVWQDFMFACGSYPAWTGLRDSVREEAKQNIRRLRHHPSVILWAGNNEDYQIQEEYKLDYDYENKDAESWLKGSFPARYYYEYLLPAIMKEEAPAVAYWPSSPFSGGKNSFDLTIGDVHQWNVWHGTQEKYQKYDQIGGRFNSEFGLASFPVIDTVHSMVSKTQDLHPQSRVLDFHNKADGHERRIATYIAENFQILPNHFSGSGDSPLQLWVYLTQLSQSEAVAYAYRGWRREWGDERRCGGALVWQLNDCWPASSWAIVDYYLRRKPAFYIIKRALQPIVIGVQRVHHDWSVCHARPAKSSAYSVWVASSSPRESKVDIELRFISIESGKDIRPAVIKSNVTVTANGTTTVISGEINNLTEELHVLATRILENGVTISRDVDWPQPFKYLSLENRGVKVDVHPGRYVVSAERPTKGLVFEEVDGVVLSDNCLDVIPGDPQVVEIGGSSTAQPKSRYLGFEH</sequence>
<comment type="catalytic activity">
    <reaction evidence="1">
        <text>Hydrolysis of terminal, non-reducing beta-D-mannose residues in beta-D-mannosides.</text>
        <dbReference type="EC" id="3.2.1.25"/>
    </reaction>
</comment>
<evidence type="ECO:0000313" key="15">
    <source>
        <dbReference type="Proteomes" id="UP001610335"/>
    </source>
</evidence>
<keyword evidence="4 14" id="KW-0378">Hydrolase</keyword>
<name>A0ABR4IVJ8_9EURO</name>
<dbReference type="SUPFAM" id="SSF49785">
    <property type="entry name" value="Galactose-binding domain-like"/>
    <property type="match status" value="1"/>
</dbReference>
<dbReference type="PANTHER" id="PTHR43730:SF1">
    <property type="entry name" value="BETA-MANNOSIDASE"/>
    <property type="match status" value="1"/>
</dbReference>
<feature type="domain" description="Mannosidase Ig/CBM-like" evidence="12">
    <location>
        <begin position="685"/>
        <end position="772"/>
    </location>
</feature>
<dbReference type="PANTHER" id="PTHR43730">
    <property type="entry name" value="BETA-MANNOSIDASE"/>
    <property type="match status" value="1"/>
</dbReference>
<dbReference type="InterPro" id="IPR008979">
    <property type="entry name" value="Galactose-bd-like_sf"/>
</dbReference>
<dbReference type="GO" id="GO:0016787">
    <property type="term" value="F:hydrolase activity"/>
    <property type="evidence" value="ECO:0007669"/>
    <property type="project" value="UniProtKB-KW"/>
</dbReference>
<evidence type="ECO:0000259" key="11">
    <source>
        <dbReference type="Pfam" id="PF00703"/>
    </source>
</evidence>
<keyword evidence="6" id="KW-0326">Glycosidase</keyword>
<protein>
    <recommendedName>
        <fullName evidence="9">Beta-mannosidase B</fullName>
        <ecNumber evidence="3">3.2.1.25</ecNumber>
    </recommendedName>
    <alternativeName>
        <fullName evidence="10">Mannanase B</fullName>
    </alternativeName>
</protein>
<evidence type="ECO:0000256" key="6">
    <source>
        <dbReference type="ARBA" id="ARBA00023295"/>
    </source>
</evidence>
<keyword evidence="15" id="KW-1185">Reference proteome</keyword>
<feature type="domain" description="Glycoside hydrolase family 2 immunoglobulin-like beta-sandwich" evidence="11">
    <location>
        <begin position="226"/>
        <end position="298"/>
    </location>
</feature>
<comment type="similarity">
    <text evidence="8">Belongs to the glycosyl hydrolase 2 family. Beta-mannosidase B subfamily.</text>
</comment>
<dbReference type="EC" id="3.2.1.25" evidence="3"/>
<evidence type="ECO:0000313" key="14">
    <source>
        <dbReference type="EMBL" id="KAL2831701.1"/>
    </source>
</evidence>
<accession>A0ABR4IVJ8</accession>
<dbReference type="Pfam" id="PF17786">
    <property type="entry name" value="Mannosidase_ig"/>
    <property type="match status" value="1"/>
</dbReference>
<dbReference type="InterPro" id="IPR036156">
    <property type="entry name" value="Beta-gal/glucu_dom_sf"/>
</dbReference>
<dbReference type="SUPFAM" id="SSF49303">
    <property type="entry name" value="beta-Galactosidase/glucuronidase domain"/>
    <property type="match status" value="1"/>
</dbReference>
<evidence type="ECO:0000256" key="2">
    <source>
        <dbReference type="ARBA" id="ARBA00004740"/>
    </source>
</evidence>
<dbReference type="InterPro" id="IPR013783">
    <property type="entry name" value="Ig-like_fold"/>
</dbReference>
<proteinExistence type="inferred from homology"/>
<dbReference type="Pfam" id="PF00703">
    <property type="entry name" value="Glyco_hydro_2"/>
    <property type="match status" value="1"/>
</dbReference>
<dbReference type="InterPro" id="IPR017853">
    <property type="entry name" value="GH"/>
</dbReference>
<dbReference type="EMBL" id="JBFXLS010000008">
    <property type="protein sequence ID" value="KAL2831701.1"/>
    <property type="molecule type" value="Genomic_DNA"/>
</dbReference>
<comment type="pathway">
    <text evidence="2">Glycan metabolism; N-glycan degradation.</text>
</comment>
<evidence type="ECO:0000256" key="3">
    <source>
        <dbReference type="ARBA" id="ARBA00012754"/>
    </source>
</evidence>
<evidence type="ECO:0000256" key="4">
    <source>
        <dbReference type="ARBA" id="ARBA00022801"/>
    </source>
</evidence>
<dbReference type="Gene3D" id="3.20.20.80">
    <property type="entry name" value="Glycosidases"/>
    <property type="match status" value="1"/>
</dbReference>
<dbReference type="InterPro" id="IPR050887">
    <property type="entry name" value="Beta-mannosidase_GH2"/>
</dbReference>
<evidence type="ECO:0000256" key="1">
    <source>
        <dbReference type="ARBA" id="ARBA00000829"/>
    </source>
</evidence>
<dbReference type="Pfam" id="PF22666">
    <property type="entry name" value="Glyco_hydro_2_N2"/>
    <property type="match status" value="1"/>
</dbReference>
<feature type="domain" description="Beta-mannosidase-like galactose-binding" evidence="13">
    <location>
        <begin position="14"/>
        <end position="186"/>
    </location>
</feature>
<reference evidence="14 15" key="1">
    <citation type="submission" date="2024-07" db="EMBL/GenBank/DDBJ databases">
        <title>Section-level genome sequencing and comparative genomics of Aspergillus sections Usti and Cavernicolus.</title>
        <authorList>
            <consortium name="Lawrence Berkeley National Laboratory"/>
            <person name="Nybo J.L."/>
            <person name="Vesth T.C."/>
            <person name="Theobald S."/>
            <person name="Frisvad J.C."/>
            <person name="Larsen T.O."/>
            <person name="Kjaerboelling I."/>
            <person name="Rothschild-Mancinelli K."/>
            <person name="Lyhne E.K."/>
            <person name="Kogle M.E."/>
            <person name="Barry K."/>
            <person name="Clum A."/>
            <person name="Na H."/>
            <person name="Ledsgaard L."/>
            <person name="Lin J."/>
            <person name="Lipzen A."/>
            <person name="Kuo A."/>
            <person name="Riley R."/>
            <person name="Mondo S."/>
            <person name="LaButti K."/>
            <person name="Haridas S."/>
            <person name="Pangalinan J."/>
            <person name="Salamov A.A."/>
            <person name="Simmons B.A."/>
            <person name="Magnuson J.K."/>
            <person name="Chen J."/>
            <person name="Drula E."/>
            <person name="Henrissat B."/>
            <person name="Wiebenga A."/>
            <person name="Lubbers R.J."/>
            <person name="Gomes A.C."/>
            <person name="Makela M.R."/>
            <person name="Stajich J."/>
            <person name="Grigoriev I.V."/>
            <person name="Mortensen U.H."/>
            <person name="De vries R.P."/>
            <person name="Baker S.E."/>
            <person name="Andersen M.R."/>
        </authorList>
    </citation>
    <scope>NUCLEOTIDE SEQUENCE [LARGE SCALE GENOMIC DNA]</scope>
    <source>
        <strain evidence="14 15">CBS 600.67</strain>
    </source>
</reference>
<dbReference type="InterPro" id="IPR041447">
    <property type="entry name" value="Mannosidase_ig"/>
</dbReference>